<dbReference type="GO" id="GO:0032991">
    <property type="term" value="C:protein-containing complex"/>
    <property type="evidence" value="ECO:0007669"/>
    <property type="project" value="UniProtKB-ARBA"/>
</dbReference>
<reference evidence="5 6" key="1">
    <citation type="journal article" date="2016" name="Genome Biol. Evol.">
        <title>Divergent and convergent evolution of fungal pathogenicity.</title>
        <authorList>
            <person name="Shang Y."/>
            <person name="Xiao G."/>
            <person name="Zheng P."/>
            <person name="Cen K."/>
            <person name="Zhan S."/>
            <person name="Wang C."/>
        </authorList>
    </citation>
    <scope>NUCLEOTIDE SEQUENCE [LARGE SCALE GENOMIC DNA]</scope>
    <source>
        <strain evidence="5 6">ARSEF 7405</strain>
    </source>
</reference>
<organism evidence="5 6">
    <name type="scientific">Ascosphaera apis ARSEF 7405</name>
    <dbReference type="NCBI Taxonomy" id="392613"/>
    <lineage>
        <taxon>Eukaryota</taxon>
        <taxon>Fungi</taxon>
        <taxon>Dikarya</taxon>
        <taxon>Ascomycota</taxon>
        <taxon>Pezizomycotina</taxon>
        <taxon>Eurotiomycetes</taxon>
        <taxon>Eurotiomycetidae</taxon>
        <taxon>Onygenales</taxon>
        <taxon>Ascosphaeraceae</taxon>
        <taxon>Ascosphaera</taxon>
    </lineage>
</organism>
<evidence type="ECO:0000313" key="6">
    <source>
        <dbReference type="Proteomes" id="UP000242877"/>
    </source>
</evidence>
<accession>A0A168C8Q3</accession>
<dbReference type="InterPro" id="IPR018791">
    <property type="entry name" value="UV_resistance/autophagy_Atg14"/>
</dbReference>
<dbReference type="Proteomes" id="UP000242877">
    <property type="component" value="Unassembled WGS sequence"/>
</dbReference>
<keyword evidence="6" id="KW-1185">Reference proteome</keyword>
<keyword evidence="3" id="KW-0175">Coiled coil</keyword>
<protein>
    <recommendedName>
        <fullName evidence="2">Autophagy-related protein 14</fullName>
    </recommendedName>
</protein>
<dbReference type="OrthoDB" id="72772at2759"/>
<feature type="region of interest" description="Disordered" evidence="4">
    <location>
        <begin position="1"/>
        <end position="23"/>
    </location>
</feature>
<dbReference type="GO" id="GO:0000149">
    <property type="term" value="F:SNARE binding"/>
    <property type="evidence" value="ECO:0007669"/>
    <property type="project" value="TreeGrafter"/>
</dbReference>
<evidence type="ECO:0000256" key="3">
    <source>
        <dbReference type="ARBA" id="ARBA00023054"/>
    </source>
</evidence>
<evidence type="ECO:0000256" key="2">
    <source>
        <dbReference type="ARBA" id="ARBA00013807"/>
    </source>
</evidence>
<comment type="caution">
    <text evidence="5">The sequence shown here is derived from an EMBL/GenBank/DDBJ whole genome shotgun (WGS) entry which is preliminary data.</text>
</comment>
<comment type="similarity">
    <text evidence="1">Belongs to the ATG14 family.</text>
</comment>
<feature type="region of interest" description="Disordered" evidence="4">
    <location>
        <begin position="553"/>
        <end position="580"/>
    </location>
</feature>
<dbReference type="GO" id="GO:0000323">
    <property type="term" value="C:lytic vacuole"/>
    <property type="evidence" value="ECO:0007669"/>
    <property type="project" value="TreeGrafter"/>
</dbReference>
<dbReference type="Pfam" id="PF10186">
    <property type="entry name" value="ATG14"/>
    <property type="match status" value="1"/>
</dbReference>
<dbReference type="PANTHER" id="PTHR15157:SF5">
    <property type="entry name" value="UV RADIATION RESISTANCE-ASSOCIATED GENE PROTEIN"/>
    <property type="match status" value="1"/>
</dbReference>
<feature type="compositionally biased region" description="Basic and acidic residues" evidence="4">
    <location>
        <begin position="636"/>
        <end position="647"/>
    </location>
</feature>
<dbReference type="VEuPathDB" id="FungiDB:AAP_01064"/>
<feature type="region of interest" description="Disordered" evidence="4">
    <location>
        <begin position="75"/>
        <end position="109"/>
    </location>
</feature>
<sequence length="647" mass="72641">MSVETIDQNEALPSAPTGKPWLNPQRRKLRHLQGLSLRNLVVCRGVEHDGRRRTFDDDNAPNALQTVAKEQAKLKSEGLHVSRSVGNLARSRDSSTPLPSPDLQKGKTASKDEIKALPVRQRRGTLPWAGVSPQIRQSYLEDVAEDRLADTWFSLHCSTVDEPVYISEIVKHAMNPDFQFFDLITCGPLVSRLDEVTVKVWARSGAMTGYVLLLEHTTNLRLLQYLGKSLDTFHHSLPANCLIFHFPEGVYANLPSVPTWTAPTPVTHTRLDGNAQFTSSYDALMRLANLDDCIQDALITRQKLEAQMNAIIEKNRTSVDLVTEKSHVQERLVDVRRAVASTKRQIQARRKAMAKGREVQRQIAETLKNSKPAVQDMRTQLKHIAEETTDQIRRICEDISHIYPIEAIPNRPLSFTICGLHLPDSIYEESNKDQVAAALGYAAHVLHLVSFYTSTPLPYPIKACLSRSTIDDPLSMKLIDRTFPLFSTNPYYRFEYAVFLFNKNIEYLMTRFGLRIIDIRQTLPNMKYLLYILTAGTRELPLRKAGGVIRGLLGSGRTDTPSDGSRRNSQDSAFSTGGFSIGNEALSRRMREQLIRENALAVSPVLDSGSQRPSGDEGRQAVLPTRPRSVGPRVVLSDEHSNDQFLT</sequence>
<gene>
    <name evidence="5" type="ORF">AAP_01064</name>
</gene>
<dbReference type="GO" id="GO:0005768">
    <property type="term" value="C:endosome"/>
    <property type="evidence" value="ECO:0007669"/>
    <property type="project" value="TreeGrafter"/>
</dbReference>
<dbReference type="EMBL" id="AZGZ01000003">
    <property type="protein sequence ID" value="KZZ96291.1"/>
    <property type="molecule type" value="Genomic_DNA"/>
</dbReference>
<dbReference type="PANTHER" id="PTHR15157">
    <property type="entry name" value="UV RADIATION RESISTANCE-ASSOCIATED GENE PROTEIN"/>
    <property type="match status" value="1"/>
</dbReference>
<evidence type="ECO:0000313" key="5">
    <source>
        <dbReference type="EMBL" id="KZZ96291.1"/>
    </source>
</evidence>
<proteinExistence type="inferred from homology"/>
<evidence type="ECO:0000256" key="1">
    <source>
        <dbReference type="ARBA" id="ARBA00009574"/>
    </source>
</evidence>
<evidence type="ECO:0000256" key="4">
    <source>
        <dbReference type="SAM" id="MobiDB-lite"/>
    </source>
</evidence>
<dbReference type="GO" id="GO:0035493">
    <property type="term" value="P:SNARE complex assembly"/>
    <property type="evidence" value="ECO:0007669"/>
    <property type="project" value="TreeGrafter"/>
</dbReference>
<feature type="region of interest" description="Disordered" evidence="4">
    <location>
        <begin position="605"/>
        <end position="647"/>
    </location>
</feature>
<name>A0A168C8Q3_9EURO</name>
<dbReference type="AlphaFoldDB" id="A0A168C8Q3"/>